<dbReference type="EMBL" id="JANAWD010000376">
    <property type="protein sequence ID" value="KAJ3480428.1"/>
    <property type="molecule type" value="Genomic_DNA"/>
</dbReference>
<comment type="caution">
    <text evidence="2">The sequence shown here is derived from an EMBL/GenBank/DDBJ whole genome shotgun (WGS) entry which is preliminary data.</text>
</comment>
<sequence length="111" mass="13106">MAHSSRGSLRNNCMAPEQPKKNEGYYSPMRWDRFIKTMRVLGFKDMSNQDDWEMMPSCIRFIPVDSDSTPISFYKPYPNPTLWPSLLEHYIKRMSQHYDISADQFFDAAGR</sequence>
<reference evidence="2" key="1">
    <citation type="submission" date="2022-07" db="EMBL/GenBank/DDBJ databases">
        <title>Genome Sequence of Physisporinus lineatus.</title>
        <authorList>
            <person name="Buettner E."/>
        </authorList>
    </citation>
    <scope>NUCLEOTIDE SEQUENCE</scope>
    <source>
        <strain evidence="2">VT162</strain>
    </source>
</reference>
<organism evidence="2 3">
    <name type="scientific">Meripilus lineatus</name>
    <dbReference type="NCBI Taxonomy" id="2056292"/>
    <lineage>
        <taxon>Eukaryota</taxon>
        <taxon>Fungi</taxon>
        <taxon>Dikarya</taxon>
        <taxon>Basidiomycota</taxon>
        <taxon>Agaricomycotina</taxon>
        <taxon>Agaricomycetes</taxon>
        <taxon>Polyporales</taxon>
        <taxon>Meripilaceae</taxon>
        <taxon>Meripilus</taxon>
    </lineage>
</organism>
<feature type="compositionally biased region" description="Polar residues" evidence="1">
    <location>
        <begin position="1"/>
        <end position="11"/>
    </location>
</feature>
<name>A0AAD5YC29_9APHY</name>
<dbReference type="Proteomes" id="UP001212997">
    <property type="component" value="Unassembled WGS sequence"/>
</dbReference>
<gene>
    <name evidence="2" type="ORF">NLI96_g8355</name>
</gene>
<evidence type="ECO:0000313" key="2">
    <source>
        <dbReference type="EMBL" id="KAJ3480428.1"/>
    </source>
</evidence>
<feature type="region of interest" description="Disordered" evidence="1">
    <location>
        <begin position="1"/>
        <end position="21"/>
    </location>
</feature>
<accession>A0AAD5YC29</accession>
<evidence type="ECO:0000313" key="3">
    <source>
        <dbReference type="Proteomes" id="UP001212997"/>
    </source>
</evidence>
<evidence type="ECO:0000256" key="1">
    <source>
        <dbReference type="SAM" id="MobiDB-lite"/>
    </source>
</evidence>
<protein>
    <submittedName>
        <fullName evidence="2">Uncharacterized protein</fullName>
    </submittedName>
</protein>
<keyword evidence="3" id="KW-1185">Reference proteome</keyword>
<dbReference type="AlphaFoldDB" id="A0AAD5YC29"/>
<proteinExistence type="predicted"/>